<feature type="region of interest" description="Disordered" evidence="3">
    <location>
        <begin position="404"/>
        <end position="433"/>
    </location>
</feature>
<dbReference type="InterPro" id="IPR036770">
    <property type="entry name" value="Ankyrin_rpt-contain_sf"/>
</dbReference>
<evidence type="ECO:0000256" key="1">
    <source>
        <dbReference type="ARBA" id="ARBA00022737"/>
    </source>
</evidence>
<dbReference type="AlphaFoldDB" id="A0A7D9DIP3"/>
<dbReference type="OrthoDB" id="5406014at2759"/>
<protein>
    <submittedName>
        <fullName evidence="4">Serine threonine- phosphatase 6 regulatory ankyrin repeat subunit A-like isoform X4</fullName>
    </submittedName>
</protein>
<comment type="caution">
    <text evidence="4">The sequence shown here is derived from an EMBL/GenBank/DDBJ whole genome shotgun (WGS) entry which is preliminary data.</text>
</comment>
<keyword evidence="2" id="KW-0040">ANK repeat</keyword>
<dbReference type="EMBL" id="CACRXK020001063">
    <property type="protein sequence ID" value="CAB3986733.1"/>
    <property type="molecule type" value="Genomic_DNA"/>
</dbReference>
<feature type="region of interest" description="Disordered" evidence="3">
    <location>
        <begin position="201"/>
        <end position="321"/>
    </location>
</feature>
<gene>
    <name evidence="4" type="ORF">PACLA_8A032654</name>
</gene>
<feature type="region of interest" description="Disordered" evidence="3">
    <location>
        <begin position="362"/>
        <end position="390"/>
    </location>
</feature>
<reference evidence="4" key="1">
    <citation type="submission" date="2020-04" db="EMBL/GenBank/DDBJ databases">
        <authorList>
            <person name="Alioto T."/>
            <person name="Alioto T."/>
            <person name="Gomez Garrido J."/>
        </authorList>
    </citation>
    <scope>NUCLEOTIDE SEQUENCE</scope>
    <source>
        <strain evidence="4">A484AB</strain>
    </source>
</reference>
<keyword evidence="5" id="KW-1185">Reference proteome</keyword>
<name>A0A7D9DIP3_PARCT</name>
<evidence type="ECO:0000256" key="2">
    <source>
        <dbReference type="ARBA" id="ARBA00023043"/>
    </source>
</evidence>
<dbReference type="PANTHER" id="PTHR24198:SF165">
    <property type="entry name" value="ANKYRIN REPEAT-CONTAINING PROTEIN-RELATED"/>
    <property type="match status" value="1"/>
</dbReference>
<sequence>MLLEATKQGRIFMVNYLLDTKGVNINETDNEGQTPLINACLLDDNMAATRRKLTRLFLAKNADVNLADKSGRNVLMWACHLGKIDVVKILFGRSLMDLDFTCTDRVGDTALHYVSSSGQYTLTGMLVEAMKRFGVSLDTRNHDGLTPLLAATKNGKEMCARILLETGASPDIVDPHTLMNVKELAENGKLQSLVEQISIRNPTTQSRCTFPRQPDDDDMRSAIGSREGSVTPRTTSKPAVNQSVAGVNRPKETRSPLLSKRREKKVRLESSKNSTKKNFGSLLDIEHRNPIDFPRTPSPRPISECSSLAPASPRTQTKSPYNLRDLGSVLSLYGEQQASTFRKGFSTPVMSTEEFQDYLEEMNPKPQSNRSHRSSLTRSSTSSVGLSPLLQQRRRSVLLKEYNLHGSSDDPSSNDRRHTISHSTTSRRKDKPLVRNLSDPLMHLKLPAKTNKTSNLRRYSLMSSTQLY</sequence>
<dbReference type="InterPro" id="IPR002110">
    <property type="entry name" value="Ankyrin_rpt"/>
</dbReference>
<dbReference type="PANTHER" id="PTHR24198">
    <property type="entry name" value="ANKYRIN REPEAT AND PROTEIN KINASE DOMAIN-CONTAINING PROTEIN"/>
    <property type="match status" value="1"/>
</dbReference>
<dbReference type="PROSITE" id="PS50088">
    <property type="entry name" value="ANK_REPEAT"/>
    <property type="match status" value="1"/>
</dbReference>
<dbReference type="Proteomes" id="UP001152795">
    <property type="component" value="Unassembled WGS sequence"/>
</dbReference>
<organism evidence="4 5">
    <name type="scientific">Paramuricea clavata</name>
    <name type="common">Red gorgonian</name>
    <name type="synonym">Violescent sea-whip</name>
    <dbReference type="NCBI Taxonomy" id="317549"/>
    <lineage>
        <taxon>Eukaryota</taxon>
        <taxon>Metazoa</taxon>
        <taxon>Cnidaria</taxon>
        <taxon>Anthozoa</taxon>
        <taxon>Octocorallia</taxon>
        <taxon>Malacalcyonacea</taxon>
        <taxon>Plexauridae</taxon>
        <taxon>Paramuricea</taxon>
    </lineage>
</organism>
<dbReference type="SMART" id="SM00248">
    <property type="entry name" value="ANK"/>
    <property type="match status" value="4"/>
</dbReference>
<dbReference type="Pfam" id="PF12796">
    <property type="entry name" value="Ank_2"/>
    <property type="match status" value="2"/>
</dbReference>
<feature type="compositionally biased region" description="Low complexity" evidence="3">
    <location>
        <begin position="376"/>
        <end position="390"/>
    </location>
</feature>
<dbReference type="Gene3D" id="1.25.40.20">
    <property type="entry name" value="Ankyrin repeat-containing domain"/>
    <property type="match status" value="1"/>
</dbReference>
<evidence type="ECO:0000313" key="5">
    <source>
        <dbReference type="Proteomes" id="UP001152795"/>
    </source>
</evidence>
<proteinExistence type="predicted"/>
<dbReference type="SUPFAM" id="SSF48403">
    <property type="entry name" value="Ankyrin repeat"/>
    <property type="match status" value="1"/>
</dbReference>
<evidence type="ECO:0000313" key="4">
    <source>
        <dbReference type="EMBL" id="CAB3986733.1"/>
    </source>
</evidence>
<keyword evidence="1" id="KW-0677">Repeat</keyword>
<dbReference type="PROSITE" id="PS50297">
    <property type="entry name" value="ANK_REP_REGION"/>
    <property type="match status" value="1"/>
</dbReference>
<evidence type="ECO:0000256" key="3">
    <source>
        <dbReference type="SAM" id="MobiDB-lite"/>
    </source>
</evidence>
<feature type="compositionally biased region" description="Polar residues" evidence="3">
    <location>
        <begin position="231"/>
        <end position="245"/>
    </location>
</feature>
<accession>A0A7D9DIP3</accession>